<name>A0ABD1ACA3_CARAN</name>
<dbReference type="PRINTS" id="PR00315">
    <property type="entry name" value="ELONGATNFCT"/>
</dbReference>
<feature type="domain" description="Tr-type G" evidence="16">
    <location>
        <begin position="45"/>
        <end position="271"/>
    </location>
</feature>
<dbReference type="Pfam" id="PF03144">
    <property type="entry name" value="GTP_EFTU_D2"/>
    <property type="match status" value="1"/>
</dbReference>
<evidence type="ECO:0000256" key="7">
    <source>
        <dbReference type="ARBA" id="ARBA00022553"/>
    </source>
</evidence>
<keyword evidence="5" id="KW-0488">Methylation</keyword>
<dbReference type="InterPro" id="IPR004161">
    <property type="entry name" value="EFTu-like_2"/>
</dbReference>
<evidence type="ECO:0000256" key="4">
    <source>
        <dbReference type="ARBA" id="ARBA00015765"/>
    </source>
</evidence>
<dbReference type="Gene3D" id="2.40.30.10">
    <property type="entry name" value="Translation factors"/>
    <property type="match status" value="2"/>
</dbReference>
<dbReference type="GO" id="GO:0003746">
    <property type="term" value="F:translation elongation factor activity"/>
    <property type="evidence" value="ECO:0007669"/>
    <property type="project" value="UniProtKB-KW"/>
</dbReference>
<dbReference type="PROSITE" id="PS51722">
    <property type="entry name" value="G_TR_2"/>
    <property type="match status" value="1"/>
</dbReference>
<keyword evidence="6" id="KW-0963">Cytoplasm</keyword>
<evidence type="ECO:0000313" key="17">
    <source>
        <dbReference type="EMBL" id="KAL1204423.1"/>
    </source>
</evidence>
<dbReference type="FunFam" id="3.40.50.300:FF:000862">
    <property type="entry name" value="Eukaryotic peptide chain release factor GTP-binding subunit ERF3A"/>
    <property type="match status" value="1"/>
</dbReference>
<keyword evidence="7" id="KW-0597">Phosphoprotein</keyword>
<keyword evidence="8" id="KW-0677">Repeat</keyword>
<dbReference type="PANTHER" id="PTHR23115">
    <property type="entry name" value="TRANSLATION FACTOR"/>
    <property type="match status" value="1"/>
</dbReference>
<evidence type="ECO:0000256" key="5">
    <source>
        <dbReference type="ARBA" id="ARBA00022481"/>
    </source>
</evidence>
<dbReference type="PROSITE" id="PS00301">
    <property type="entry name" value="G_TR_1"/>
    <property type="match status" value="1"/>
</dbReference>
<evidence type="ECO:0000256" key="8">
    <source>
        <dbReference type="ARBA" id="ARBA00022737"/>
    </source>
</evidence>
<evidence type="ECO:0000256" key="12">
    <source>
        <dbReference type="ARBA" id="ARBA00029585"/>
    </source>
</evidence>
<organism evidence="17 18">
    <name type="scientific">Cardamine amara subsp. amara</name>
    <dbReference type="NCBI Taxonomy" id="228776"/>
    <lineage>
        <taxon>Eukaryota</taxon>
        <taxon>Viridiplantae</taxon>
        <taxon>Streptophyta</taxon>
        <taxon>Embryophyta</taxon>
        <taxon>Tracheophyta</taxon>
        <taxon>Spermatophyta</taxon>
        <taxon>Magnoliopsida</taxon>
        <taxon>eudicotyledons</taxon>
        <taxon>Gunneridae</taxon>
        <taxon>Pentapetalae</taxon>
        <taxon>rosids</taxon>
        <taxon>malvids</taxon>
        <taxon>Brassicales</taxon>
        <taxon>Brassicaceae</taxon>
        <taxon>Cardamineae</taxon>
        <taxon>Cardamine</taxon>
    </lineage>
</organism>
<keyword evidence="10" id="KW-0648">Protein biosynthesis</keyword>
<dbReference type="Pfam" id="PF22594">
    <property type="entry name" value="GTP-eEF1A_C"/>
    <property type="match status" value="1"/>
</dbReference>
<comment type="function">
    <text evidence="1">This protein promotes the GTP-dependent binding of aminoacyl-tRNA to the A-site of ribosomes during protein biosynthesis.</text>
</comment>
<dbReference type="InterPro" id="IPR031157">
    <property type="entry name" value="G_TR_CS"/>
</dbReference>
<keyword evidence="17" id="KW-0251">Elongation factor</keyword>
<comment type="similarity">
    <text evidence="3">Belongs to the TRAFAC class translation factor GTPase superfamily. Classic translation factor GTPase family. EF-Tu/EF-1A subfamily.</text>
</comment>
<dbReference type="InterPro" id="IPR054696">
    <property type="entry name" value="GTP-eEF1A_C"/>
</dbReference>
<dbReference type="FunFam" id="2.40.30.10:FF:000020">
    <property type="entry name" value="Translation elongation factor EF-1"/>
    <property type="match status" value="1"/>
</dbReference>
<dbReference type="AlphaFoldDB" id="A0ABD1ACA3"/>
<evidence type="ECO:0000256" key="10">
    <source>
        <dbReference type="ARBA" id="ARBA00022917"/>
    </source>
</evidence>
<dbReference type="SUPFAM" id="SSF52540">
    <property type="entry name" value="P-loop containing nucleoside triphosphate hydrolases"/>
    <property type="match status" value="1"/>
</dbReference>
<dbReference type="EMBL" id="JBANAX010000538">
    <property type="protein sequence ID" value="KAL1204423.1"/>
    <property type="molecule type" value="Genomic_DNA"/>
</dbReference>
<accession>A0ABD1ACA3</accession>
<dbReference type="CDD" id="cd03704">
    <property type="entry name" value="eRF3_C_III"/>
    <property type="match status" value="1"/>
</dbReference>
<evidence type="ECO:0000256" key="11">
    <source>
        <dbReference type="ARBA" id="ARBA00023134"/>
    </source>
</evidence>
<sequence>MDLEAELRALQLDSGDENIGVVKAEEDLKESVPVPAKEEAEANKKRHLNMVLIGHVDAGKSTIGGQILLLTGQVDERQIQKYEKEAKENSRESWYMAYIMDTDEEERVKGITIDVGRANFETQSTRFTILDAPGHKNYVSKMISGASQADIGVLVISARKGEFETGYEKGGQTREHVQLAKTLGVSKLIVVVNKMDDPTVNWSKDRYNEIEKKLTPFLKSSGYNTKKDVVFLPISGLKGVNMDKRMCQNVCPWWSGPSFFEVLDSIEITPHDPNGPFRMPILNKFKDMGTFVMGKVEYGSIHEGDSLVVMPNKKHVKVVDIYCNEVQVKRAGPGENVRVGITGIEDKDIFSGSVLSSNTVKPVPVVTEFVAQLQILELHGDHRILAAGYIDVRLHIHAAVEDCEIMELISQIDVKTGEVMRKKVLYVKNGDAVVCRIQVGNPICIERFSDFPQLGRFALRTGGKTIAVGIVTDLPGAASSA</sequence>
<dbReference type="SUPFAM" id="SSF50465">
    <property type="entry name" value="EF-Tu/eEF-1alpha/eIF2-gamma C-terminal domain"/>
    <property type="match status" value="1"/>
</dbReference>
<evidence type="ECO:0000313" key="18">
    <source>
        <dbReference type="Proteomes" id="UP001558713"/>
    </source>
</evidence>
<dbReference type="CDD" id="cd04089">
    <property type="entry name" value="eRF3_II"/>
    <property type="match status" value="1"/>
</dbReference>
<keyword evidence="18" id="KW-1185">Reference proteome</keyword>
<dbReference type="GO" id="GO:0005525">
    <property type="term" value="F:GTP binding"/>
    <property type="evidence" value="ECO:0007669"/>
    <property type="project" value="UniProtKB-KW"/>
</dbReference>
<keyword evidence="9" id="KW-0547">Nucleotide-binding</keyword>
<evidence type="ECO:0000256" key="6">
    <source>
        <dbReference type="ARBA" id="ARBA00022490"/>
    </source>
</evidence>
<evidence type="ECO:0000256" key="1">
    <source>
        <dbReference type="ARBA" id="ARBA00003982"/>
    </source>
</evidence>
<evidence type="ECO:0000256" key="13">
    <source>
        <dbReference type="ARBA" id="ARBA00030210"/>
    </source>
</evidence>
<evidence type="ECO:0000256" key="2">
    <source>
        <dbReference type="ARBA" id="ARBA00004496"/>
    </source>
</evidence>
<dbReference type="InterPro" id="IPR009001">
    <property type="entry name" value="Transl_elong_EF1A/Init_IF2_C"/>
</dbReference>
<dbReference type="InterPro" id="IPR000795">
    <property type="entry name" value="T_Tr_GTP-bd_dom"/>
</dbReference>
<evidence type="ECO:0000256" key="14">
    <source>
        <dbReference type="ARBA" id="ARBA00030845"/>
    </source>
</evidence>
<dbReference type="InterPro" id="IPR027417">
    <property type="entry name" value="P-loop_NTPase"/>
</dbReference>
<keyword evidence="11" id="KW-0342">GTP-binding</keyword>
<dbReference type="Proteomes" id="UP001558713">
    <property type="component" value="Unassembled WGS sequence"/>
</dbReference>
<dbReference type="CDD" id="cd01883">
    <property type="entry name" value="EF1_alpha"/>
    <property type="match status" value="1"/>
</dbReference>
<proteinExistence type="inferred from homology"/>
<dbReference type="SUPFAM" id="SSF50447">
    <property type="entry name" value="Translation proteins"/>
    <property type="match status" value="1"/>
</dbReference>
<dbReference type="Pfam" id="PF00009">
    <property type="entry name" value="GTP_EFTU"/>
    <property type="match status" value="1"/>
</dbReference>
<comment type="caution">
    <text evidence="17">The sequence shown here is derived from an EMBL/GenBank/DDBJ whole genome shotgun (WGS) entry which is preliminary data.</text>
</comment>
<gene>
    <name evidence="17" type="ORF">V5N11_034677</name>
</gene>
<reference evidence="17 18" key="1">
    <citation type="submission" date="2024-04" db="EMBL/GenBank/DDBJ databases">
        <title>Genome assembly C_amara_ONT_v2.</title>
        <authorList>
            <person name="Yant L."/>
            <person name="Moore C."/>
            <person name="Slenker M."/>
        </authorList>
    </citation>
    <scope>NUCLEOTIDE SEQUENCE [LARGE SCALE GENOMIC DNA]</scope>
    <source>
        <tissue evidence="17">Leaf</tissue>
    </source>
</reference>
<evidence type="ECO:0000256" key="15">
    <source>
        <dbReference type="ARBA" id="ARBA00031881"/>
    </source>
</evidence>
<protein>
    <recommendedName>
        <fullName evidence="4">Eukaryotic peptide chain release factor GTP-binding subunit</fullName>
    </recommendedName>
    <alternativeName>
        <fullName evidence="15">ERF-3</fullName>
    </alternativeName>
    <alternativeName>
        <fullName evidence="14">ERF2</fullName>
    </alternativeName>
    <alternativeName>
        <fullName evidence="12">Polypeptide release factor 3</fullName>
    </alternativeName>
    <alternativeName>
        <fullName evidence="13">Translation release factor 3</fullName>
    </alternativeName>
</protein>
<dbReference type="Gene3D" id="3.40.50.300">
    <property type="entry name" value="P-loop containing nucleotide triphosphate hydrolases"/>
    <property type="match status" value="1"/>
</dbReference>
<dbReference type="InterPro" id="IPR009000">
    <property type="entry name" value="Transl_B-barrel_sf"/>
</dbReference>
<evidence type="ECO:0000259" key="16">
    <source>
        <dbReference type="PROSITE" id="PS51722"/>
    </source>
</evidence>
<evidence type="ECO:0000256" key="9">
    <source>
        <dbReference type="ARBA" id="ARBA00022741"/>
    </source>
</evidence>
<evidence type="ECO:0000256" key="3">
    <source>
        <dbReference type="ARBA" id="ARBA00007249"/>
    </source>
</evidence>
<dbReference type="InterPro" id="IPR003285">
    <property type="entry name" value="Sup35"/>
</dbReference>
<dbReference type="GO" id="GO:0005737">
    <property type="term" value="C:cytoplasm"/>
    <property type="evidence" value="ECO:0007669"/>
    <property type="project" value="UniProtKB-SubCell"/>
</dbReference>
<dbReference type="InterPro" id="IPR050100">
    <property type="entry name" value="TRAFAC_GTPase_members"/>
</dbReference>
<dbReference type="PRINTS" id="PR01343">
    <property type="entry name" value="YEASTERF"/>
</dbReference>
<comment type="subcellular location">
    <subcellularLocation>
        <location evidence="2">Cytoplasm</location>
    </subcellularLocation>
</comment>